<evidence type="ECO:0000313" key="3">
    <source>
        <dbReference type="Proteomes" id="UP000663824"/>
    </source>
</evidence>
<name>A0A816W0N5_9BILA</name>
<evidence type="ECO:0000313" key="2">
    <source>
        <dbReference type="EMBL" id="CAF2127495.1"/>
    </source>
</evidence>
<accession>A0A816W0N5</accession>
<feature type="compositionally biased region" description="Basic and acidic residues" evidence="1">
    <location>
        <begin position="33"/>
        <end position="47"/>
    </location>
</feature>
<sequence length="255" mass="27580">MCGMNLPTAPIMFTVATGQTVVDKKLGVTISDRRDARADGTERERDTPTLGPSTDHTLNTPTSHFLYWYRSVQTIRVRVDGIINLISTPEKLTALGVALIGCSEGLIWSVKKTDSNGWQTVNNILPNNSCSAMLSFFVSSNATEDVSVNFDDILLDFCGSTTAASSSTMTITSATVVTSTSSSAVTLTFSSAVTPTSSSTMTPTATTLVTTTCLGTILRCSHFLLWNSHLFSRKMVSVSLKARFLRLPIPPHYRH</sequence>
<feature type="region of interest" description="Disordered" evidence="1">
    <location>
        <begin position="33"/>
        <end position="57"/>
    </location>
</feature>
<dbReference type="Proteomes" id="UP000663824">
    <property type="component" value="Unassembled WGS sequence"/>
</dbReference>
<dbReference type="AlphaFoldDB" id="A0A816W0N5"/>
<evidence type="ECO:0000256" key="1">
    <source>
        <dbReference type="SAM" id="MobiDB-lite"/>
    </source>
</evidence>
<protein>
    <submittedName>
        <fullName evidence="2">Uncharacterized protein</fullName>
    </submittedName>
</protein>
<reference evidence="2" key="1">
    <citation type="submission" date="2021-02" db="EMBL/GenBank/DDBJ databases">
        <authorList>
            <person name="Nowell W R."/>
        </authorList>
    </citation>
    <scope>NUCLEOTIDE SEQUENCE</scope>
</reference>
<proteinExistence type="predicted"/>
<comment type="caution">
    <text evidence="2">The sequence shown here is derived from an EMBL/GenBank/DDBJ whole genome shotgun (WGS) entry which is preliminary data.</text>
</comment>
<organism evidence="2 3">
    <name type="scientific">Rotaria magnacalcarata</name>
    <dbReference type="NCBI Taxonomy" id="392030"/>
    <lineage>
        <taxon>Eukaryota</taxon>
        <taxon>Metazoa</taxon>
        <taxon>Spiralia</taxon>
        <taxon>Gnathifera</taxon>
        <taxon>Rotifera</taxon>
        <taxon>Eurotatoria</taxon>
        <taxon>Bdelloidea</taxon>
        <taxon>Philodinida</taxon>
        <taxon>Philodinidae</taxon>
        <taxon>Rotaria</taxon>
    </lineage>
</organism>
<dbReference type="EMBL" id="CAJNRE010014394">
    <property type="protein sequence ID" value="CAF2127495.1"/>
    <property type="molecule type" value="Genomic_DNA"/>
</dbReference>
<gene>
    <name evidence="2" type="ORF">MBJ925_LOCUS27010</name>
</gene>